<dbReference type="InterPro" id="IPR001254">
    <property type="entry name" value="Trypsin_dom"/>
</dbReference>
<evidence type="ECO:0000256" key="2">
    <source>
        <dbReference type="ARBA" id="ARBA00022525"/>
    </source>
</evidence>
<dbReference type="PANTHER" id="PTHR24257:SF17">
    <property type="match status" value="1"/>
</dbReference>
<dbReference type="Pfam" id="PF00089">
    <property type="entry name" value="Trypsin"/>
    <property type="match status" value="1"/>
</dbReference>
<accession>H3DLM6</accession>
<keyword evidence="3" id="KW-1015">Disulfide bond</keyword>
<evidence type="ECO:0000256" key="4">
    <source>
        <dbReference type="SAM" id="SignalP"/>
    </source>
</evidence>
<dbReference type="SMART" id="SM00020">
    <property type="entry name" value="Tryp_SPc"/>
    <property type="match status" value="1"/>
</dbReference>
<organism evidence="6 7">
    <name type="scientific">Tetraodon nigroviridis</name>
    <name type="common">Spotted green pufferfish</name>
    <name type="synonym">Chelonodon nigroviridis</name>
    <dbReference type="NCBI Taxonomy" id="99883"/>
    <lineage>
        <taxon>Eukaryota</taxon>
        <taxon>Metazoa</taxon>
        <taxon>Chordata</taxon>
        <taxon>Craniata</taxon>
        <taxon>Vertebrata</taxon>
        <taxon>Euteleostomi</taxon>
        <taxon>Actinopterygii</taxon>
        <taxon>Neopterygii</taxon>
        <taxon>Teleostei</taxon>
        <taxon>Neoteleostei</taxon>
        <taxon>Acanthomorphata</taxon>
        <taxon>Eupercaria</taxon>
        <taxon>Tetraodontiformes</taxon>
        <taxon>Tetradontoidea</taxon>
        <taxon>Tetraodontidae</taxon>
        <taxon>Tetraodon</taxon>
    </lineage>
</organism>
<dbReference type="InterPro" id="IPR043504">
    <property type="entry name" value="Peptidase_S1_PA_chymotrypsin"/>
</dbReference>
<feature type="domain" description="Peptidase S1" evidence="5">
    <location>
        <begin position="33"/>
        <end position="179"/>
    </location>
</feature>
<dbReference type="HOGENOM" id="CLU_1219388_0_0_1"/>
<keyword evidence="4" id="KW-0732">Signal</keyword>
<dbReference type="CDD" id="cd00190">
    <property type="entry name" value="Tryp_SPc"/>
    <property type="match status" value="1"/>
</dbReference>
<dbReference type="InterPro" id="IPR050850">
    <property type="entry name" value="Peptidase_S1_Elastase_sf"/>
</dbReference>
<dbReference type="GO" id="GO:0006508">
    <property type="term" value="P:proteolysis"/>
    <property type="evidence" value="ECO:0007669"/>
    <property type="project" value="InterPro"/>
</dbReference>
<reference evidence="6" key="2">
    <citation type="submission" date="2025-08" db="UniProtKB">
        <authorList>
            <consortium name="Ensembl"/>
        </authorList>
    </citation>
    <scope>IDENTIFICATION</scope>
</reference>
<evidence type="ECO:0000313" key="6">
    <source>
        <dbReference type="Ensembl" id="ENSTNIP00000021424.1"/>
    </source>
</evidence>
<dbReference type="Gene3D" id="2.40.10.10">
    <property type="entry name" value="Trypsin-like serine proteases"/>
    <property type="match status" value="2"/>
</dbReference>
<keyword evidence="2" id="KW-0964">Secreted</keyword>
<dbReference type="GeneTree" id="ENSGT01030000234528"/>
<dbReference type="GO" id="GO:0004252">
    <property type="term" value="F:serine-type endopeptidase activity"/>
    <property type="evidence" value="ECO:0007669"/>
    <property type="project" value="InterPro"/>
</dbReference>
<evidence type="ECO:0000256" key="1">
    <source>
        <dbReference type="ARBA" id="ARBA00004613"/>
    </source>
</evidence>
<dbReference type="AlphaFoldDB" id="H3DLM6"/>
<dbReference type="PRINTS" id="PR00722">
    <property type="entry name" value="CHYMOTRYPSIN"/>
</dbReference>
<dbReference type="SUPFAM" id="SSF50494">
    <property type="entry name" value="Trypsin-like serine proteases"/>
    <property type="match status" value="1"/>
</dbReference>
<reference evidence="6" key="3">
    <citation type="submission" date="2025-09" db="UniProtKB">
        <authorList>
            <consortium name="Ensembl"/>
        </authorList>
    </citation>
    <scope>IDENTIFICATION</scope>
</reference>
<dbReference type="GO" id="GO:0005615">
    <property type="term" value="C:extracellular space"/>
    <property type="evidence" value="ECO:0007669"/>
    <property type="project" value="TreeGrafter"/>
</dbReference>
<sequence>MLILLLFTALSATALAVSDLRNDDTWSSIAGRIVGGVEVPYHTSWPWQVSLQYYSEGSYHHFCGGTLIRTQWVMTSAHCVYSPRSISAVLGDLRLFYNDGTEQTRHVINVYVHPEWNSESISSGNDIALLKLSSPVSITSYVKLASLPSFGEILPHNNLCYLTGYGRTSSQPEFPSILKIWLNLHFVTQDSVVFFNSSEIFSFSKHHDEKQQSTCCRLILGGLWRPS</sequence>
<evidence type="ECO:0000313" key="7">
    <source>
        <dbReference type="Proteomes" id="UP000007303"/>
    </source>
</evidence>
<dbReference type="Ensembl" id="ENSTNIT00000021659.1">
    <property type="protein sequence ID" value="ENSTNIP00000021424.1"/>
    <property type="gene ID" value="ENSTNIG00000018258.1"/>
</dbReference>
<dbReference type="InterPro" id="IPR009003">
    <property type="entry name" value="Peptidase_S1_PA"/>
</dbReference>
<name>H3DLM6_TETNG</name>
<dbReference type="InParanoid" id="H3DLM6"/>
<protein>
    <recommendedName>
        <fullName evidence="5">Peptidase S1 domain-containing protein</fullName>
    </recommendedName>
</protein>
<comment type="subcellular location">
    <subcellularLocation>
        <location evidence="1">Secreted</location>
    </subcellularLocation>
</comment>
<reference evidence="7" key="1">
    <citation type="journal article" date="2004" name="Nature">
        <title>Genome duplication in the teleost fish Tetraodon nigroviridis reveals the early vertebrate proto-karyotype.</title>
        <authorList>
            <person name="Jaillon O."/>
            <person name="Aury J.-M."/>
            <person name="Brunet F."/>
            <person name="Petit J.-L."/>
            <person name="Stange-Thomann N."/>
            <person name="Mauceli E."/>
            <person name="Bouneau L."/>
            <person name="Fischer C."/>
            <person name="Ozouf-Costaz C."/>
            <person name="Bernot A."/>
            <person name="Nicaud S."/>
            <person name="Jaffe D."/>
            <person name="Fisher S."/>
            <person name="Lutfalla G."/>
            <person name="Dossat C."/>
            <person name="Segurens B."/>
            <person name="Dasilva C."/>
            <person name="Salanoubat M."/>
            <person name="Levy M."/>
            <person name="Boudet N."/>
            <person name="Castellano S."/>
            <person name="Anthouard V."/>
            <person name="Jubin C."/>
            <person name="Castelli V."/>
            <person name="Katinka M."/>
            <person name="Vacherie B."/>
            <person name="Biemont C."/>
            <person name="Skalli Z."/>
            <person name="Cattolico L."/>
            <person name="Poulain J."/>
            <person name="De Berardinis V."/>
            <person name="Cruaud C."/>
            <person name="Duprat S."/>
            <person name="Brottier P."/>
            <person name="Coutanceau J.-P."/>
            <person name="Gouzy J."/>
            <person name="Parra G."/>
            <person name="Lardier G."/>
            <person name="Chapple C."/>
            <person name="McKernan K.J."/>
            <person name="McEwan P."/>
            <person name="Bosak S."/>
            <person name="Kellis M."/>
            <person name="Volff J.-N."/>
            <person name="Guigo R."/>
            <person name="Zody M.C."/>
            <person name="Mesirov J."/>
            <person name="Lindblad-Toh K."/>
            <person name="Birren B."/>
            <person name="Nusbaum C."/>
            <person name="Kahn D."/>
            <person name="Robinson-Rechavi M."/>
            <person name="Laudet V."/>
            <person name="Schachter V."/>
            <person name="Quetier F."/>
            <person name="Saurin W."/>
            <person name="Scarpelli C."/>
            <person name="Wincker P."/>
            <person name="Lander E.S."/>
            <person name="Weissenbach J."/>
            <person name="Roest Crollius H."/>
        </authorList>
    </citation>
    <scope>NUCLEOTIDE SEQUENCE [LARGE SCALE GENOMIC DNA]</scope>
</reference>
<dbReference type="STRING" id="99883.ENSTNIP00000021424"/>
<feature type="chain" id="PRO_5003582487" description="Peptidase S1 domain-containing protein" evidence="4">
    <location>
        <begin position="17"/>
        <end position="227"/>
    </location>
</feature>
<keyword evidence="7" id="KW-1185">Reference proteome</keyword>
<evidence type="ECO:0000256" key="3">
    <source>
        <dbReference type="ARBA" id="ARBA00023157"/>
    </source>
</evidence>
<evidence type="ECO:0000259" key="5">
    <source>
        <dbReference type="PROSITE" id="PS50240"/>
    </source>
</evidence>
<dbReference type="PROSITE" id="PS50240">
    <property type="entry name" value="TRYPSIN_DOM"/>
    <property type="match status" value="1"/>
</dbReference>
<dbReference type="OMA" id="VYVHPEW"/>
<dbReference type="InterPro" id="IPR001314">
    <property type="entry name" value="Peptidase_S1A"/>
</dbReference>
<dbReference type="FunFam" id="2.40.10.10:FF:000122">
    <property type="entry name" value="Chymotrypsin-like elastase family member 1"/>
    <property type="match status" value="1"/>
</dbReference>
<proteinExistence type="predicted"/>
<dbReference type="PANTHER" id="PTHR24257">
    <property type="entry name" value="CHYMOTRYPSIN-LIKE ELASTASE FAMILY MEMBER"/>
    <property type="match status" value="1"/>
</dbReference>
<dbReference type="Proteomes" id="UP000007303">
    <property type="component" value="Unassembled WGS sequence"/>
</dbReference>
<feature type="signal peptide" evidence="4">
    <location>
        <begin position="1"/>
        <end position="16"/>
    </location>
</feature>